<feature type="compositionally biased region" description="Basic and acidic residues" evidence="1">
    <location>
        <begin position="400"/>
        <end position="445"/>
    </location>
</feature>
<feature type="compositionally biased region" description="Polar residues" evidence="1">
    <location>
        <begin position="759"/>
        <end position="770"/>
    </location>
</feature>
<feature type="region of interest" description="Disordered" evidence="1">
    <location>
        <begin position="321"/>
        <end position="463"/>
    </location>
</feature>
<gene>
    <name evidence="3" type="ORF">Tco_1019758</name>
</gene>
<evidence type="ECO:0000313" key="4">
    <source>
        <dbReference type="Proteomes" id="UP001151760"/>
    </source>
</evidence>
<name>A0ABQ5FY43_9ASTR</name>
<organism evidence="3 4">
    <name type="scientific">Tanacetum coccineum</name>
    <dbReference type="NCBI Taxonomy" id="301880"/>
    <lineage>
        <taxon>Eukaryota</taxon>
        <taxon>Viridiplantae</taxon>
        <taxon>Streptophyta</taxon>
        <taxon>Embryophyta</taxon>
        <taxon>Tracheophyta</taxon>
        <taxon>Spermatophyta</taxon>
        <taxon>Magnoliopsida</taxon>
        <taxon>eudicotyledons</taxon>
        <taxon>Gunneridae</taxon>
        <taxon>Pentapetalae</taxon>
        <taxon>asterids</taxon>
        <taxon>campanulids</taxon>
        <taxon>Asterales</taxon>
        <taxon>Asteraceae</taxon>
        <taxon>Asteroideae</taxon>
        <taxon>Anthemideae</taxon>
        <taxon>Anthemidinae</taxon>
        <taxon>Tanacetum</taxon>
    </lineage>
</organism>
<keyword evidence="2" id="KW-0812">Transmembrane</keyword>
<keyword evidence="2" id="KW-1133">Transmembrane helix</keyword>
<feature type="compositionally biased region" description="Acidic residues" evidence="1">
    <location>
        <begin position="371"/>
        <end position="399"/>
    </location>
</feature>
<reference evidence="3" key="2">
    <citation type="submission" date="2022-01" db="EMBL/GenBank/DDBJ databases">
        <authorList>
            <person name="Yamashiro T."/>
            <person name="Shiraishi A."/>
            <person name="Satake H."/>
            <person name="Nakayama K."/>
        </authorList>
    </citation>
    <scope>NUCLEOTIDE SEQUENCE</scope>
</reference>
<keyword evidence="2" id="KW-0472">Membrane</keyword>
<feature type="transmembrane region" description="Helical" evidence="2">
    <location>
        <begin position="795"/>
        <end position="815"/>
    </location>
</feature>
<comment type="caution">
    <text evidence="3">The sequence shown here is derived from an EMBL/GenBank/DDBJ whole genome shotgun (WGS) entry which is preliminary data.</text>
</comment>
<accession>A0ABQ5FY43</accession>
<protein>
    <submittedName>
        <fullName evidence="3">Uncharacterized protein</fullName>
    </submittedName>
</protein>
<evidence type="ECO:0000256" key="1">
    <source>
        <dbReference type="SAM" id="MobiDB-lite"/>
    </source>
</evidence>
<sequence>MKQDKAKQIACDEKLVPTDDRVKIEKSNLRIDPSMTQTEETFQVALDILKNVPFYNSFLISAEVLEIYMHPFWFTIEKVKRASYYKFEIDHKTYFIQPPSSNDLKEFLLNLGYTGKLPSISEIRVDHMHQPWRTFRAIINKCLSSKTLRNDRLCPSRTEILWGMYNNANVDYAAIIWEDIQYQIDYQQTKSISKKERSPYHTVDDDGLLDRLKFITKVTQVTKEPAAPKKATASTKKKITKRKLVLKDETDGEKDLEHRTLSRKKRIPKTVVIQEPLSAPVKQTYESSNKHKGIEMLSDAAQFEFDTLKAQKASRRESILQHYPGSSSEGTGSKPGVLDELTGKYAISDEGAGIQSEVPDETKNLNQSESEVSEDDQNKSEDDDERVETDDDRDDDKEEDDRSTYIEETNTKRTYSDVDHQGKGDTDMNIEQKVEKEMSEEKPEGDAQATEAQPNDDNKDKFEFLQPTSSQSLSSGFANQFLLNSPNAFLLATITKPAEAPPPPPPSTPATVTLATQVPNTEAVSSIVQRFFEMEQFVKQLKETDFSLVIHDSITSQVPSIVDKYLRSSLPNAFLKELQANNTTLKKELSEIIYKEVIEESVKAHVVKEFKNFLPQCLPKAVSDFGMPIIEESVKAHAVNENAVSDFAKPMLQKAIAKSLISFAQFSSSHQSATEVAKTLNELELKHISIKLDEGKSTQSTKPDQILKKYERGDDDQDEDPSAGPNQSNETKKRRTRKETKSSKKSSTPTKFTKGEPTSKPSKSGKSRSANDIVKETVFEMGSNDVDQSFEKRRMILNSLLLMLMLNNLLLMLLLI</sequence>
<feature type="region of interest" description="Disordered" evidence="1">
    <location>
        <begin position="711"/>
        <end position="771"/>
    </location>
</feature>
<dbReference type="Proteomes" id="UP001151760">
    <property type="component" value="Unassembled WGS sequence"/>
</dbReference>
<proteinExistence type="predicted"/>
<reference evidence="3" key="1">
    <citation type="journal article" date="2022" name="Int. J. Mol. Sci.">
        <title>Draft Genome of Tanacetum Coccineum: Genomic Comparison of Closely Related Tanacetum-Family Plants.</title>
        <authorList>
            <person name="Yamashiro T."/>
            <person name="Shiraishi A."/>
            <person name="Nakayama K."/>
            <person name="Satake H."/>
        </authorList>
    </citation>
    <scope>NUCLEOTIDE SEQUENCE</scope>
</reference>
<keyword evidence="4" id="KW-1185">Reference proteome</keyword>
<evidence type="ECO:0000256" key="2">
    <source>
        <dbReference type="SAM" id="Phobius"/>
    </source>
</evidence>
<evidence type="ECO:0000313" key="3">
    <source>
        <dbReference type="EMBL" id="GJT68278.1"/>
    </source>
</evidence>
<dbReference type="EMBL" id="BQNB010017884">
    <property type="protein sequence ID" value="GJT68278.1"/>
    <property type="molecule type" value="Genomic_DNA"/>
</dbReference>